<dbReference type="RefSeq" id="WP_182839412.1">
    <property type="nucleotide sequence ID" value="NZ_BAAABQ010000017.1"/>
</dbReference>
<name>A0ABR6BRT8_9PSEU</name>
<dbReference type="EMBL" id="JACJID010000005">
    <property type="protein sequence ID" value="MBA8929498.1"/>
    <property type="molecule type" value="Genomic_DNA"/>
</dbReference>
<sequence length="373" mass="39568">MAVYELGSASEYHAQVRVAGSDELVCDVEGVTGLEWGRVRDDYSTAQVTMAKPRLGATCRRGLGAVGTWRHHLTLWREDDVVWHGPIVNKTERRDTLTLAARDMLAYLDRRGVKPQGSDSYFRPVPADTGALIRMLIQDGFAEHDPGLLAHAELRDSGTRSTLDHLWTDSATIGHVVRDLLHAGADLYTVGRTVYCVPDRTTGAPHQLCEEHFLGDIEVREAGLDAATRAVVVGAQPVGGDGQAVDGPPVRGAAGGVDPVLGLIERISGSESTTDSGVAEGIARAIVAYGCPPPVDLLVPSGARLSPTAPVDIGHLIPGAAFVVALDSYCTPVRAEFRLTELAVSWKPGETGESVAVSLASHGPPIPSEEQTT</sequence>
<evidence type="ECO:0000313" key="1">
    <source>
        <dbReference type="EMBL" id="MBA8929498.1"/>
    </source>
</evidence>
<dbReference type="Proteomes" id="UP000517916">
    <property type="component" value="Unassembled WGS sequence"/>
</dbReference>
<proteinExistence type="predicted"/>
<protein>
    <submittedName>
        <fullName evidence="1">Uncharacterized protein</fullName>
    </submittedName>
</protein>
<organism evidence="1 2">
    <name type="scientific">Kutzneria viridogrisea</name>
    <dbReference type="NCBI Taxonomy" id="47990"/>
    <lineage>
        <taxon>Bacteria</taxon>
        <taxon>Bacillati</taxon>
        <taxon>Actinomycetota</taxon>
        <taxon>Actinomycetes</taxon>
        <taxon>Pseudonocardiales</taxon>
        <taxon>Pseudonocardiaceae</taxon>
        <taxon>Kutzneria</taxon>
    </lineage>
</organism>
<reference evidence="1 2" key="1">
    <citation type="submission" date="2020-08" db="EMBL/GenBank/DDBJ databases">
        <title>Genomic Encyclopedia of Archaeal and Bacterial Type Strains, Phase II (KMG-II): from individual species to whole genera.</title>
        <authorList>
            <person name="Goeker M."/>
        </authorList>
    </citation>
    <scope>NUCLEOTIDE SEQUENCE [LARGE SCALE GENOMIC DNA]</scope>
    <source>
        <strain evidence="1 2">DSM 43850</strain>
    </source>
</reference>
<accession>A0ABR6BRT8</accession>
<evidence type="ECO:0000313" key="2">
    <source>
        <dbReference type="Proteomes" id="UP000517916"/>
    </source>
</evidence>
<comment type="caution">
    <text evidence="1">The sequence shown here is derived from an EMBL/GenBank/DDBJ whole genome shotgun (WGS) entry which is preliminary data.</text>
</comment>
<gene>
    <name evidence="1" type="ORF">BC739_006716</name>
</gene>
<keyword evidence="2" id="KW-1185">Reference proteome</keyword>